<feature type="transmembrane region" description="Helical" evidence="4">
    <location>
        <begin position="130"/>
        <end position="150"/>
    </location>
</feature>
<dbReference type="Gene3D" id="1.20.5.110">
    <property type="match status" value="1"/>
</dbReference>
<proteinExistence type="predicted"/>
<keyword evidence="4" id="KW-0472">Membrane</keyword>
<dbReference type="GO" id="GO:0005886">
    <property type="term" value="C:plasma membrane"/>
    <property type="evidence" value="ECO:0000318"/>
    <property type="project" value="GO_Central"/>
</dbReference>
<dbReference type="Proteomes" id="UP000002149">
    <property type="component" value="Chromosome 10"/>
</dbReference>
<protein>
    <recommendedName>
        <fullName evidence="5">V-SNARE coiled-coil homology domain-containing protein</fullName>
    </recommendedName>
</protein>
<dbReference type="EMBL" id="AE017350">
    <property type="protein sequence ID" value="ALO60936.1"/>
    <property type="molecule type" value="Genomic_DNA"/>
</dbReference>
<accession>A0A0S2LIY7</accession>
<feature type="domain" description="V-SNARE coiled-coil homology" evidence="5">
    <location>
        <begin position="66"/>
        <end position="126"/>
    </location>
</feature>
<dbReference type="GO" id="GO:0019905">
    <property type="term" value="F:syntaxin binding"/>
    <property type="evidence" value="ECO:0000318"/>
    <property type="project" value="GO_Central"/>
</dbReference>
<evidence type="ECO:0000256" key="3">
    <source>
        <dbReference type="SAM" id="MobiDB-lite"/>
    </source>
</evidence>
<dbReference type="InterPro" id="IPR016444">
    <property type="entry name" value="Synaptobrevin/VAMP"/>
</dbReference>
<evidence type="ECO:0000313" key="6">
    <source>
        <dbReference type="EMBL" id="ALO60936.1"/>
    </source>
</evidence>
<feature type="coiled-coil region" evidence="2">
    <location>
        <begin position="71"/>
        <end position="98"/>
    </location>
</feature>
<feature type="compositionally biased region" description="Polar residues" evidence="3">
    <location>
        <begin position="18"/>
        <end position="27"/>
    </location>
</feature>
<dbReference type="Pfam" id="PF00957">
    <property type="entry name" value="Synaptobrevin"/>
    <property type="match status" value="1"/>
</dbReference>
<dbReference type="GO" id="GO:0006906">
    <property type="term" value="P:vesicle fusion"/>
    <property type="evidence" value="ECO:0000318"/>
    <property type="project" value="GO_Central"/>
</dbReference>
<dbReference type="SUPFAM" id="SSF58038">
    <property type="entry name" value="SNARE fusion complex"/>
    <property type="match status" value="1"/>
</dbReference>
<dbReference type="RefSeq" id="XP_024514474.1">
    <property type="nucleotide sequence ID" value="XM_024658796.1"/>
</dbReference>
<dbReference type="KEGG" id="cne:CNJ03275"/>
<keyword evidence="4" id="KW-0812">Transmembrane</keyword>
<dbReference type="OrthoDB" id="190375at2759"/>
<dbReference type="GO" id="GO:0005484">
    <property type="term" value="F:SNAP receptor activity"/>
    <property type="evidence" value="ECO:0000318"/>
    <property type="project" value="GO_Central"/>
</dbReference>
<dbReference type="GeneID" id="36393092"/>
<name>A0A0S2LIY7_CRYD1</name>
<dbReference type="AlphaFoldDB" id="A0A0S2LIY7"/>
<gene>
    <name evidence="6" type="ordered locus">CNJ03275</name>
</gene>
<feature type="region of interest" description="Disordered" evidence="3">
    <location>
        <begin position="1"/>
        <end position="62"/>
    </location>
</feature>
<organism evidence="6 7">
    <name type="scientific">Cryptococcus deneoformans (strain JEC21 / ATCC MYA-565)</name>
    <name type="common">Cryptococcus neoformans var. neoformans serotype D</name>
    <dbReference type="NCBI Taxonomy" id="214684"/>
    <lineage>
        <taxon>Eukaryota</taxon>
        <taxon>Fungi</taxon>
        <taxon>Dikarya</taxon>
        <taxon>Basidiomycota</taxon>
        <taxon>Agaricomycotina</taxon>
        <taxon>Tremellomycetes</taxon>
        <taxon>Tremellales</taxon>
        <taxon>Cryptococcaceae</taxon>
        <taxon>Cryptococcus</taxon>
        <taxon>Cryptococcus neoformans species complex</taxon>
    </lineage>
</organism>
<dbReference type="PaxDb" id="214684-A0A0S2LIY7"/>
<dbReference type="VEuPathDB" id="FungiDB:CNJ03275"/>
<feature type="compositionally biased region" description="Polar residues" evidence="3">
    <location>
        <begin position="40"/>
        <end position="57"/>
    </location>
</feature>
<dbReference type="PROSITE" id="PS50892">
    <property type="entry name" value="V_SNARE"/>
    <property type="match status" value="1"/>
</dbReference>
<sequence length="154" mass="17205">MAEPYSPSVPPPTYSYGRPQSGNLSQDSKAREELFGQGSQGIQTQVQVNDPNQQGKQGQLDPQGAKITSINTQLQETKSILQRNIESLTERGERLEHLDQRTHDLSIHAQTFKTQATITRRKFWWKNMKWMIAIGLLLVIIIAGIVAGAIKGSH</sequence>
<dbReference type="PRINTS" id="PR00219">
    <property type="entry name" value="SYNAPTOBREVN"/>
</dbReference>
<dbReference type="STRING" id="214684.A0A0S2LIY7"/>
<evidence type="ECO:0000256" key="1">
    <source>
        <dbReference type="PROSITE-ProRule" id="PRU00290"/>
    </source>
</evidence>
<dbReference type="InterPro" id="IPR001388">
    <property type="entry name" value="Synaptobrevin-like"/>
</dbReference>
<evidence type="ECO:0000259" key="5">
    <source>
        <dbReference type="PROSITE" id="PS50892"/>
    </source>
</evidence>
<dbReference type="InterPro" id="IPR042855">
    <property type="entry name" value="V_SNARE_CC"/>
</dbReference>
<evidence type="ECO:0000256" key="4">
    <source>
        <dbReference type="SAM" id="Phobius"/>
    </source>
</evidence>
<evidence type="ECO:0000313" key="7">
    <source>
        <dbReference type="Proteomes" id="UP000002149"/>
    </source>
</evidence>
<dbReference type="InParanoid" id="A0A0S2LIY7"/>
<dbReference type="PANTHER" id="PTHR45701">
    <property type="entry name" value="SYNAPTOBREVIN FAMILY MEMBER"/>
    <property type="match status" value="1"/>
</dbReference>
<reference evidence="6 7" key="1">
    <citation type="journal article" date="2005" name="Science">
        <title>The genome of the basidiomycetous yeast and human pathogen Cryptococcus neoformans.</title>
        <authorList>
            <person name="Loftus B.J."/>
            <person name="Fung E."/>
            <person name="Roncaglia P."/>
            <person name="Rowley D."/>
            <person name="Amedeo P."/>
            <person name="Bruno D."/>
            <person name="Vamathevan J."/>
            <person name="Miranda M."/>
            <person name="Anderson I.J."/>
            <person name="Fraser J.A."/>
            <person name="Allen J.E."/>
            <person name="Bosdet I.E."/>
            <person name="Brent M.R."/>
            <person name="Chiu R."/>
            <person name="Doering T.L."/>
            <person name="Donlin M.J."/>
            <person name="D'Souza C.A."/>
            <person name="Fox D.S."/>
            <person name="Grinberg V."/>
            <person name="Fu J."/>
            <person name="Fukushima M."/>
            <person name="Haas B.J."/>
            <person name="Huang J.C."/>
            <person name="Janbon G."/>
            <person name="Jones S.J."/>
            <person name="Koo H.L."/>
            <person name="Krzywinski M.I."/>
            <person name="Kwon-Chung J.K."/>
            <person name="Lengeler K.B."/>
            <person name="Maiti R."/>
            <person name="Marra M.A."/>
            <person name="Marra R.E."/>
            <person name="Mathewson C.A."/>
            <person name="Mitchell T.G."/>
            <person name="Pertea M."/>
            <person name="Riggs F.R."/>
            <person name="Salzberg S.L."/>
            <person name="Schein J.E."/>
            <person name="Shvartsbeyn A."/>
            <person name="Shin H."/>
            <person name="Shumway M."/>
            <person name="Specht C.A."/>
            <person name="Suh B.B."/>
            <person name="Tenney A."/>
            <person name="Utterback T.R."/>
            <person name="Wickes B.L."/>
            <person name="Wortman J.R."/>
            <person name="Wye N.H."/>
            <person name="Kronstad J.W."/>
            <person name="Lodge J.K."/>
            <person name="Heitman J."/>
            <person name="Davis R.W."/>
            <person name="Fraser C.M."/>
            <person name="Hyman R.W."/>
        </authorList>
    </citation>
    <scope>NUCLEOTIDE SEQUENCE [LARGE SCALE GENOMIC DNA]</scope>
    <source>
        <strain evidence="7">JEC21 / ATCC MYA-565</strain>
    </source>
</reference>
<evidence type="ECO:0000256" key="2">
    <source>
        <dbReference type="SAM" id="Coils"/>
    </source>
</evidence>
<keyword evidence="4" id="KW-1133">Transmembrane helix</keyword>
<keyword evidence="1 2" id="KW-0175">Coiled coil</keyword>
<keyword evidence="7" id="KW-1185">Reference proteome</keyword>
<dbReference type="GO" id="GO:0031201">
    <property type="term" value="C:SNARE complex"/>
    <property type="evidence" value="ECO:0000318"/>
    <property type="project" value="GO_Central"/>
</dbReference>